<sequence>MCIHLPRHGRALSLFPAPPRRDFFLFLSRLSRVVQVSTRRLGRGVSSVPVPATADDSLVVGAPVSSWPSGACKEGSLLVSAVMLLVATLVPVYVVQQDVLSSPE</sequence>
<accession>A0A8D9AIE1</accession>
<evidence type="ECO:0000313" key="2">
    <source>
        <dbReference type="EMBL" id="CAG6767063.1"/>
    </source>
</evidence>
<feature type="transmembrane region" description="Helical" evidence="1">
    <location>
        <begin position="75"/>
        <end position="95"/>
    </location>
</feature>
<protein>
    <recommendedName>
        <fullName evidence="3">Transmembrane protein</fullName>
    </recommendedName>
</protein>
<dbReference type="AlphaFoldDB" id="A0A8D9AIE1"/>
<name>A0A8D9AIE1_9HEMI</name>
<organism evidence="2">
    <name type="scientific">Cacopsylla melanoneura</name>
    <dbReference type="NCBI Taxonomy" id="428564"/>
    <lineage>
        <taxon>Eukaryota</taxon>
        <taxon>Metazoa</taxon>
        <taxon>Ecdysozoa</taxon>
        <taxon>Arthropoda</taxon>
        <taxon>Hexapoda</taxon>
        <taxon>Insecta</taxon>
        <taxon>Pterygota</taxon>
        <taxon>Neoptera</taxon>
        <taxon>Paraneoptera</taxon>
        <taxon>Hemiptera</taxon>
        <taxon>Sternorrhyncha</taxon>
        <taxon>Psylloidea</taxon>
        <taxon>Psyllidae</taxon>
        <taxon>Psyllinae</taxon>
        <taxon>Cacopsylla</taxon>
    </lineage>
</organism>
<evidence type="ECO:0008006" key="3">
    <source>
        <dbReference type="Google" id="ProtNLM"/>
    </source>
</evidence>
<reference evidence="2" key="1">
    <citation type="submission" date="2021-05" db="EMBL/GenBank/DDBJ databases">
        <authorList>
            <person name="Alioto T."/>
            <person name="Alioto T."/>
            <person name="Gomez Garrido J."/>
        </authorList>
    </citation>
    <scope>NUCLEOTIDE SEQUENCE</scope>
</reference>
<dbReference type="EMBL" id="HBUF01572292">
    <property type="protein sequence ID" value="CAG6767063.1"/>
    <property type="molecule type" value="Transcribed_RNA"/>
</dbReference>
<evidence type="ECO:0000256" key="1">
    <source>
        <dbReference type="SAM" id="Phobius"/>
    </source>
</evidence>
<proteinExistence type="predicted"/>
<keyword evidence="1" id="KW-0472">Membrane</keyword>
<keyword evidence="1" id="KW-0812">Transmembrane</keyword>
<keyword evidence="1" id="KW-1133">Transmembrane helix</keyword>